<evidence type="ECO:0000313" key="1">
    <source>
        <dbReference type="EMBL" id="KAF5906376.1"/>
    </source>
</evidence>
<comment type="caution">
    <text evidence="1">The sequence shown here is derived from an EMBL/GenBank/DDBJ whole genome shotgun (WGS) entry which is preliminary data.</text>
</comment>
<sequence length="64" mass="7220">LNFHLGDISGKISAFKRQPAIHVPCCRRSEHTMITHDISVENGSQSALMEHILHDRLLKSALMK</sequence>
<reference evidence="1" key="1">
    <citation type="submission" date="2020-07" db="EMBL/GenBank/DDBJ databases">
        <title>Clarias magur genome sequencing, assembly and annotation.</title>
        <authorList>
            <person name="Kushwaha B."/>
            <person name="Kumar R."/>
            <person name="Das P."/>
            <person name="Joshi C.G."/>
            <person name="Kumar D."/>
            <person name="Nagpure N.S."/>
            <person name="Pandey M."/>
            <person name="Agarwal S."/>
            <person name="Srivastava S."/>
            <person name="Singh M."/>
            <person name="Sahoo L."/>
            <person name="Jayasankar P."/>
            <person name="Meher P.K."/>
            <person name="Koringa P.G."/>
            <person name="Iquebal M.A."/>
            <person name="Das S.P."/>
            <person name="Bit A."/>
            <person name="Patnaik S."/>
            <person name="Patel N."/>
            <person name="Shah T.M."/>
            <person name="Hinsu A."/>
            <person name="Jena J.K."/>
        </authorList>
    </citation>
    <scope>NUCLEOTIDE SEQUENCE</scope>
    <source>
        <strain evidence="1">CIFAMagur01</strain>
        <tissue evidence="1">Testis</tissue>
    </source>
</reference>
<proteinExistence type="predicted"/>
<accession>A0A8J4X958</accession>
<evidence type="ECO:0000313" key="2">
    <source>
        <dbReference type="Proteomes" id="UP000727407"/>
    </source>
</evidence>
<feature type="non-terminal residue" evidence="1">
    <location>
        <position position="64"/>
    </location>
</feature>
<dbReference type="Proteomes" id="UP000727407">
    <property type="component" value="Unassembled WGS sequence"/>
</dbReference>
<protein>
    <submittedName>
        <fullName evidence="1">Uncharacterized protein</fullName>
    </submittedName>
</protein>
<dbReference type="AlphaFoldDB" id="A0A8J4X958"/>
<keyword evidence="2" id="KW-1185">Reference proteome</keyword>
<feature type="non-terminal residue" evidence="1">
    <location>
        <position position="1"/>
    </location>
</feature>
<name>A0A8J4X958_CLAMG</name>
<organism evidence="1 2">
    <name type="scientific">Clarias magur</name>
    <name type="common">Asian catfish</name>
    <name type="synonym">Macropteronotus magur</name>
    <dbReference type="NCBI Taxonomy" id="1594786"/>
    <lineage>
        <taxon>Eukaryota</taxon>
        <taxon>Metazoa</taxon>
        <taxon>Chordata</taxon>
        <taxon>Craniata</taxon>
        <taxon>Vertebrata</taxon>
        <taxon>Euteleostomi</taxon>
        <taxon>Actinopterygii</taxon>
        <taxon>Neopterygii</taxon>
        <taxon>Teleostei</taxon>
        <taxon>Ostariophysi</taxon>
        <taxon>Siluriformes</taxon>
        <taxon>Clariidae</taxon>
        <taxon>Clarias</taxon>
    </lineage>
</organism>
<dbReference type="EMBL" id="QNUK01000033">
    <property type="protein sequence ID" value="KAF5906376.1"/>
    <property type="molecule type" value="Genomic_DNA"/>
</dbReference>
<gene>
    <name evidence="1" type="ORF">DAT39_003867</name>
</gene>